<dbReference type="InParanoid" id="A0A1M6S669"/>
<evidence type="ECO:0000313" key="1">
    <source>
        <dbReference type="EMBL" id="SHK40282.1"/>
    </source>
</evidence>
<proteinExistence type="predicted"/>
<organism evidence="1 2">
    <name type="scientific">Rubritalea squalenifaciens DSM 18772</name>
    <dbReference type="NCBI Taxonomy" id="1123071"/>
    <lineage>
        <taxon>Bacteria</taxon>
        <taxon>Pseudomonadati</taxon>
        <taxon>Verrucomicrobiota</taxon>
        <taxon>Verrucomicrobiia</taxon>
        <taxon>Verrucomicrobiales</taxon>
        <taxon>Rubritaleaceae</taxon>
        <taxon>Rubritalea</taxon>
    </lineage>
</organism>
<dbReference type="AlphaFoldDB" id="A0A1M6S669"/>
<accession>A0A1M6S669</accession>
<sequence length="40" mass="4653">MPTMYYDELYLTAYYATPLGSYRRWVTYTGVAPLRVTTPA</sequence>
<reference evidence="1 2" key="1">
    <citation type="submission" date="2016-11" db="EMBL/GenBank/DDBJ databases">
        <authorList>
            <person name="Jaros S."/>
            <person name="Januszkiewicz K."/>
            <person name="Wedrychowicz H."/>
        </authorList>
    </citation>
    <scope>NUCLEOTIDE SEQUENCE [LARGE SCALE GENOMIC DNA]</scope>
    <source>
        <strain evidence="1 2">DSM 18772</strain>
    </source>
</reference>
<name>A0A1M6S669_9BACT</name>
<evidence type="ECO:0000313" key="2">
    <source>
        <dbReference type="Proteomes" id="UP000184510"/>
    </source>
</evidence>
<dbReference type="EMBL" id="FQYR01000009">
    <property type="protein sequence ID" value="SHK40282.1"/>
    <property type="molecule type" value="Genomic_DNA"/>
</dbReference>
<protein>
    <submittedName>
        <fullName evidence="1">Uncharacterized protein</fullName>
    </submittedName>
</protein>
<dbReference type="Proteomes" id="UP000184510">
    <property type="component" value="Unassembled WGS sequence"/>
</dbReference>
<gene>
    <name evidence="1" type="ORF">SAMN02745181_3733</name>
</gene>
<keyword evidence="2" id="KW-1185">Reference proteome</keyword>